<comment type="caution">
    <text evidence="7">The sequence shown here is derived from an EMBL/GenBank/DDBJ whole genome shotgun (WGS) entry which is preliminary data.</text>
</comment>
<feature type="domain" description="Aminotransferase class I/classII large" evidence="6">
    <location>
        <begin position="46"/>
        <end position="388"/>
    </location>
</feature>
<comment type="similarity">
    <text evidence="2">Belongs to the class-I pyridoxal-phosphate-dependent aminotransferase family.</text>
</comment>
<evidence type="ECO:0000256" key="5">
    <source>
        <dbReference type="ARBA" id="ARBA00022898"/>
    </source>
</evidence>
<dbReference type="GO" id="GO:0008483">
    <property type="term" value="F:transaminase activity"/>
    <property type="evidence" value="ECO:0007669"/>
    <property type="project" value="UniProtKB-KW"/>
</dbReference>
<dbReference type="PANTHER" id="PTHR46383:SF1">
    <property type="entry name" value="ASPARTATE AMINOTRANSFERASE"/>
    <property type="match status" value="1"/>
</dbReference>
<gene>
    <name evidence="7" type="ORF">pdam_00005875</name>
</gene>
<dbReference type="STRING" id="46731.A0A3M6TBD4"/>
<comment type="cofactor">
    <cofactor evidence="1">
        <name>pyridoxal 5'-phosphate</name>
        <dbReference type="ChEBI" id="CHEBI:597326"/>
    </cofactor>
</comment>
<dbReference type="PANTHER" id="PTHR46383">
    <property type="entry name" value="ASPARTATE AMINOTRANSFERASE"/>
    <property type="match status" value="1"/>
</dbReference>
<protein>
    <recommendedName>
        <fullName evidence="6">Aminotransferase class I/classII large domain-containing protein</fullName>
    </recommendedName>
</protein>
<dbReference type="OrthoDB" id="7042322at2759"/>
<reference evidence="7 8" key="1">
    <citation type="journal article" date="2018" name="Sci. Rep.">
        <title>Comparative analysis of the Pocillopora damicornis genome highlights role of immune system in coral evolution.</title>
        <authorList>
            <person name="Cunning R."/>
            <person name="Bay R.A."/>
            <person name="Gillette P."/>
            <person name="Baker A.C."/>
            <person name="Traylor-Knowles N."/>
        </authorList>
    </citation>
    <scope>NUCLEOTIDE SEQUENCE [LARGE SCALE GENOMIC DNA]</scope>
    <source>
        <strain evidence="7">RSMAS</strain>
        <tissue evidence="7">Whole animal</tissue>
    </source>
</reference>
<evidence type="ECO:0000256" key="2">
    <source>
        <dbReference type="ARBA" id="ARBA00007441"/>
    </source>
</evidence>
<dbReference type="InterPro" id="IPR004838">
    <property type="entry name" value="NHTrfase_class1_PyrdxlP-BS"/>
</dbReference>
<accession>A0A3M6TBD4</accession>
<keyword evidence="5" id="KW-0663">Pyridoxal phosphate</keyword>
<proteinExistence type="inferred from homology"/>
<dbReference type="OMA" id="IEPFHVM"/>
<dbReference type="InterPro" id="IPR004839">
    <property type="entry name" value="Aminotransferase_I/II_large"/>
</dbReference>
<evidence type="ECO:0000259" key="6">
    <source>
        <dbReference type="Pfam" id="PF00155"/>
    </source>
</evidence>
<dbReference type="Gene3D" id="3.90.1150.10">
    <property type="entry name" value="Aspartate Aminotransferase, domain 1"/>
    <property type="match status" value="1"/>
</dbReference>
<dbReference type="GO" id="GO:0006520">
    <property type="term" value="P:amino acid metabolic process"/>
    <property type="evidence" value="ECO:0007669"/>
    <property type="project" value="InterPro"/>
</dbReference>
<evidence type="ECO:0000313" key="7">
    <source>
        <dbReference type="EMBL" id="RMX38663.1"/>
    </source>
</evidence>
<dbReference type="GO" id="GO:0030170">
    <property type="term" value="F:pyridoxal phosphate binding"/>
    <property type="evidence" value="ECO:0007669"/>
    <property type="project" value="InterPro"/>
</dbReference>
<dbReference type="Gene3D" id="3.40.640.10">
    <property type="entry name" value="Type I PLP-dependent aspartate aminotransferase-like (Major domain)"/>
    <property type="match status" value="1"/>
</dbReference>
<dbReference type="InterPro" id="IPR015422">
    <property type="entry name" value="PyrdxlP-dep_Trfase_small"/>
</dbReference>
<sequence length="443" mass="48862">MARVSEDLVRSDLVRSDLYDYAPASNLLLNEKVKELMASGKPVYHLAFGQSPFPVMESARLVLAQNAEKNAYLPVAGISQLRNAICEFHREFDGFEVLPDNVIVGPGSKELIFLLLAVFSGDVFVLSPTWTTFKPQARLAHHDAIVITTEYRHDWRVTPDILDRALSRSSAKNKIIVLVNPDNPTGTAYTQEHWKELLPVLIKHNAIVLSDEIYGRLNFADSHCSLVKFYPEGTILSSGLSKWASVGGWRVGYQIYPAQLRPLLDAVKSAASHSYSCAAAPMQYAAVTCFTPSKESKAYIAHECRILAAIADYSYQHLTEVGVRAVKPQGGFYMFPDFEVIRCALSNRGITTAQQMCDAIFEEVSVALMPGGPAFLRPSTELTVRLCFVNFDGSVALKASMAIGLHKPLPEGFVEEHCVLTVGGIQALKQWTLNQKASVSHDL</sequence>
<dbReference type="SUPFAM" id="SSF53383">
    <property type="entry name" value="PLP-dependent transferases"/>
    <property type="match status" value="1"/>
</dbReference>
<dbReference type="Proteomes" id="UP000275408">
    <property type="component" value="Unassembled WGS sequence"/>
</dbReference>
<organism evidence="7 8">
    <name type="scientific">Pocillopora damicornis</name>
    <name type="common">Cauliflower coral</name>
    <name type="synonym">Millepora damicornis</name>
    <dbReference type="NCBI Taxonomy" id="46731"/>
    <lineage>
        <taxon>Eukaryota</taxon>
        <taxon>Metazoa</taxon>
        <taxon>Cnidaria</taxon>
        <taxon>Anthozoa</taxon>
        <taxon>Hexacorallia</taxon>
        <taxon>Scleractinia</taxon>
        <taxon>Astrocoeniina</taxon>
        <taxon>Pocilloporidae</taxon>
        <taxon>Pocillopora</taxon>
    </lineage>
</organism>
<keyword evidence="8" id="KW-1185">Reference proteome</keyword>
<keyword evidence="3" id="KW-0032">Aminotransferase</keyword>
<dbReference type="PROSITE" id="PS00105">
    <property type="entry name" value="AA_TRANSFER_CLASS_1"/>
    <property type="match status" value="1"/>
</dbReference>
<evidence type="ECO:0000256" key="1">
    <source>
        <dbReference type="ARBA" id="ARBA00001933"/>
    </source>
</evidence>
<dbReference type="InterPro" id="IPR050596">
    <property type="entry name" value="AspAT/PAT-like"/>
</dbReference>
<dbReference type="Pfam" id="PF00155">
    <property type="entry name" value="Aminotran_1_2"/>
    <property type="match status" value="1"/>
</dbReference>
<dbReference type="EMBL" id="RCHS01003956">
    <property type="protein sequence ID" value="RMX38663.1"/>
    <property type="molecule type" value="Genomic_DNA"/>
</dbReference>
<dbReference type="InterPro" id="IPR015424">
    <property type="entry name" value="PyrdxlP-dep_Trfase"/>
</dbReference>
<evidence type="ECO:0000256" key="3">
    <source>
        <dbReference type="ARBA" id="ARBA00022576"/>
    </source>
</evidence>
<name>A0A3M6TBD4_POCDA</name>
<evidence type="ECO:0000313" key="8">
    <source>
        <dbReference type="Proteomes" id="UP000275408"/>
    </source>
</evidence>
<keyword evidence="4" id="KW-0808">Transferase</keyword>
<evidence type="ECO:0000256" key="4">
    <source>
        <dbReference type="ARBA" id="ARBA00022679"/>
    </source>
</evidence>
<dbReference type="CDD" id="cd00609">
    <property type="entry name" value="AAT_like"/>
    <property type="match status" value="1"/>
</dbReference>
<dbReference type="AlphaFoldDB" id="A0A3M6TBD4"/>
<dbReference type="InterPro" id="IPR015421">
    <property type="entry name" value="PyrdxlP-dep_Trfase_major"/>
</dbReference>